<dbReference type="InParanoid" id="A0A1C4ZNJ4"/>
<dbReference type="RefSeq" id="WP_088984195.1">
    <property type="nucleotide sequence ID" value="NZ_LT607413.1"/>
</dbReference>
<gene>
    <name evidence="1" type="ORF">GA0070618_5527</name>
</gene>
<dbReference type="AlphaFoldDB" id="A0A1C4ZNJ4"/>
<keyword evidence="2" id="KW-1185">Reference proteome</keyword>
<dbReference type="Pfam" id="PF11528">
    <property type="entry name" value="DUF3224"/>
    <property type="match status" value="1"/>
</dbReference>
<dbReference type="InterPro" id="IPR023159">
    <property type="entry name" value="SO1590-like_sf"/>
</dbReference>
<sequence>MRVRAVGAVDLIWDEQPPYDDRAGGRLARVVVTKEFQGDLQASSVAHLLKAESARPGSGGYVGLERVVGTLHGRPGSFVLQHCGVMDRGTGSLTIQVVPDTGTGELAGLTGTMEILLVDGEHGFTFDYTVGS</sequence>
<protein>
    <recommendedName>
        <fullName evidence="3">DUF3224 domain-containing protein</fullName>
    </recommendedName>
</protein>
<dbReference type="OrthoDB" id="882224at2"/>
<evidence type="ECO:0000313" key="1">
    <source>
        <dbReference type="EMBL" id="SCF34563.1"/>
    </source>
</evidence>
<evidence type="ECO:0000313" key="2">
    <source>
        <dbReference type="Proteomes" id="UP000198253"/>
    </source>
</evidence>
<dbReference type="EMBL" id="LT607413">
    <property type="protein sequence ID" value="SCF34563.1"/>
    <property type="molecule type" value="Genomic_DNA"/>
</dbReference>
<evidence type="ECO:0008006" key="3">
    <source>
        <dbReference type="Google" id="ProtNLM"/>
    </source>
</evidence>
<organism evidence="1 2">
    <name type="scientific">Micromonospora echinospora</name>
    <name type="common">Micromonospora purpurea</name>
    <dbReference type="NCBI Taxonomy" id="1877"/>
    <lineage>
        <taxon>Bacteria</taxon>
        <taxon>Bacillati</taxon>
        <taxon>Actinomycetota</taxon>
        <taxon>Actinomycetes</taxon>
        <taxon>Micromonosporales</taxon>
        <taxon>Micromonosporaceae</taxon>
        <taxon>Micromonospora</taxon>
    </lineage>
</organism>
<dbReference type="InterPro" id="IPR021607">
    <property type="entry name" value="DUF3224"/>
</dbReference>
<reference evidence="2" key="1">
    <citation type="submission" date="2016-06" db="EMBL/GenBank/DDBJ databases">
        <authorList>
            <person name="Varghese N."/>
            <person name="Submissions Spin"/>
        </authorList>
    </citation>
    <scope>NUCLEOTIDE SEQUENCE [LARGE SCALE GENOMIC DNA]</scope>
    <source>
        <strain evidence="2">DSM 43816</strain>
    </source>
</reference>
<proteinExistence type="predicted"/>
<accession>A0A1C4ZNJ4</accession>
<dbReference type="SUPFAM" id="SSF159238">
    <property type="entry name" value="SO1590-like"/>
    <property type="match status" value="1"/>
</dbReference>
<dbReference type="Gene3D" id="2.40.350.10">
    <property type="entry name" value="SO1590-like"/>
    <property type="match status" value="1"/>
</dbReference>
<name>A0A1C4ZNJ4_MICEC</name>
<dbReference type="Proteomes" id="UP000198253">
    <property type="component" value="Chromosome I"/>
</dbReference>